<reference evidence="10 11" key="1">
    <citation type="submission" date="2018-02" db="EMBL/GenBank/DDBJ databases">
        <title>Comparative genomes isolates from brazilian mangrove.</title>
        <authorList>
            <person name="Araujo J.E."/>
            <person name="Taketani R.G."/>
            <person name="Silva M.C.P."/>
            <person name="Loureco M.V."/>
            <person name="Andreote F.D."/>
        </authorList>
    </citation>
    <scope>NUCLEOTIDE SEQUENCE [LARGE SCALE GENOMIC DNA]</scope>
    <source>
        <strain evidence="10 11">Hex-1 MGV</strain>
    </source>
</reference>
<evidence type="ECO:0000256" key="2">
    <source>
        <dbReference type="ARBA" id="ARBA00005811"/>
    </source>
</evidence>
<keyword evidence="3" id="KW-1003">Cell membrane</keyword>
<keyword evidence="7" id="KW-0653">Protein transport</keyword>
<dbReference type="OrthoDB" id="9793581at2"/>
<evidence type="ECO:0000313" key="11">
    <source>
        <dbReference type="Proteomes" id="UP000238322"/>
    </source>
</evidence>
<dbReference type="GO" id="GO:0015031">
    <property type="term" value="P:protein transport"/>
    <property type="evidence" value="ECO:0007669"/>
    <property type="project" value="UniProtKB-KW"/>
</dbReference>
<keyword evidence="6 9" id="KW-0472">Membrane</keyword>
<keyword evidence="7" id="KW-0813">Transport</keyword>
<dbReference type="Pfam" id="PF02472">
    <property type="entry name" value="ExbD"/>
    <property type="match status" value="1"/>
</dbReference>
<gene>
    <name evidence="10" type="ORF">C5Y83_11050</name>
</gene>
<dbReference type="PANTHER" id="PTHR30558">
    <property type="entry name" value="EXBD MEMBRANE COMPONENT OF PMF-DRIVEN MACROMOLECULE IMPORT SYSTEM"/>
    <property type="match status" value="1"/>
</dbReference>
<feature type="region of interest" description="Disordered" evidence="8">
    <location>
        <begin position="1"/>
        <end position="22"/>
    </location>
</feature>
<dbReference type="RefSeq" id="WP_105329744.1">
    <property type="nucleotide sequence ID" value="NZ_PUHY01000010.1"/>
</dbReference>
<accession>A0A2S8FPF9</accession>
<organism evidence="10 11">
    <name type="scientific">Blastopirellula marina</name>
    <dbReference type="NCBI Taxonomy" id="124"/>
    <lineage>
        <taxon>Bacteria</taxon>
        <taxon>Pseudomonadati</taxon>
        <taxon>Planctomycetota</taxon>
        <taxon>Planctomycetia</taxon>
        <taxon>Pirellulales</taxon>
        <taxon>Pirellulaceae</taxon>
        <taxon>Blastopirellula</taxon>
    </lineage>
</organism>
<evidence type="ECO:0008006" key="12">
    <source>
        <dbReference type="Google" id="ProtNLM"/>
    </source>
</evidence>
<keyword evidence="5 9" id="KW-1133">Transmembrane helix</keyword>
<name>A0A2S8FPF9_9BACT</name>
<dbReference type="EMBL" id="PUHY01000010">
    <property type="protein sequence ID" value="PQO34076.1"/>
    <property type="molecule type" value="Genomic_DNA"/>
</dbReference>
<dbReference type="AlphaFoldDB" id="A0A2S8FPF9"/>
<evidence type="ECO:0000256" key="3">
    <source>
        <dbReference type="ARBA" id="ARBA00022475"/>
    </source>
</evidence>
<evidence type="ECO:0000256" key="7">
    <source>
        <dbReference type="RuleBase" id="RU003879"/>
    </source>
</evidence>
<comment type="subcellular location">
    <subcellularLocation>
        <location evidence="1">Cell membrane</location>
        <topology evidence="1">Single-pass membrane protein</topology>
    </subcellularLocation>
    <subcellularLocation>
        <location evidence="7">Cell membrane</location>
        <topology evidence="7">Single-pass type II membrane protein</topology>
    </subcellularLocation>
</comment>
<evidence type="ECO:0000256" key="6">
    <source>
        <dbReference type="ARBA" id="ARBA00023136"/>
    </source>
</evidence>
<keyword evidence="4 7" id="KW-0812">Transmembrane</keyword>
<dbReference type="InterPro" id="IPR003400">
    <property type="entry name" value="ExbD"/>
</dbReference>
<protein>
    <recommendedName>
        <fullName evidence="12">Biopolymer transporter ExbD</fullName>
    </recommendedName>
</protein>
<dbReference type="GO" id="GO:0005886">
    <property type="term" value="C:plasma membrane"/>
    <property type="evidence" value="ECO:0007669"/>
    <property type="project" value="UniProtKB-SubCell"/>
</dbReference>
<feature type="transmembrane region" description="Helical" evidence="9">
    <location>
        <begin position="27"/>
        <end position="47"/>
    </location>
</feature>
<evidence type="ECO:0000256" key="4">
    <source>
        <dbReference type="ARBA" id="ARBA00022692"/>
    </source>
</evidence>
<comment type="similarity">
    <text evidence="2 7">Belongs to the ExbD/TolR family.</text>
</comment>
<evidence type="ECO:0000256" key="9">
    <source>
        <dbReference type="SAM" id="Phobius"/>
    </source>
</evidence>
<evidence type="ECO:0000256" key="8">
    <source>
        <dbReference type="SAM" id="MobiDB-lite"/>
    </source>
</evidence>
<proteinExistence type="inferred from homology"/>
<dbReference type="Proteomes" id="UP000238322">
    <property type="component" value="Unassembled WGS sequence"/>
</dbReference>
<evidence type="ECO:0000256" key="1">
    <source>
        <dbReference type="ARBA" id="ARBA00004162"/>
    </source>
</evidence>
<dbReference type="PANTHER" id="PTHR30558:SF3">
    <property type="entry name" value="BIOPOLYMER TRANSPORT PROTEIN EXBD-RELATED"/>
    <property type="match status" value="1"/>
</dbReference>
<evidence type="ECO:0000256" key="5">
    <source>
        <dbReference type="ARBA" id="ARBA00022989"/>
    </source>
</evidence>
<comment type="caution">
    <text evidence="10">The sequence shown here is derived from an EMBL/GenBank/DDBJ whole genome shotgun (WGS) entry which is preliminary data.</text>
</comment>
<evidence type="ECO:0000313" key="10">
    <source>
        <dbReference type="EMBL" id="PQO34076.1"/>
    </source>
</evidence>
<dbReference type="GO" id="GO:0022857">
    <property type="term" value="F:transmembrane transporter activity"/>
    <property type="evidence" value="ECO:0007669"/>
    <property type="project" value="InterPro"/>
</dbReference>
<sequence>MSDHMVELDEGEVMPARKRPDSGELDITPMIDITFLLLIFFIVTSNLDQQSAATMPTAENGTSVSTSDSAVLTMTPGGSEGRALVYLGDGVSADMLTNDNDLNRQEEEIADYIEGLFSGKADGGVPKVHLLVKADGKVASGEVNRIMLAALRTGAVEEVKHVYIGTEYQKK</sequence>